<keyword evidence="3" id="KW-1185">Reference proteome</keyword>
<dbReference type="EMBL" id="BSXW01000339">
    <property type="protein sequence ID" value="GMF19304.1"/>
    <property type="molecule type" value="Genomic_DNA"/>
</dbReference>
<dbReference type="OrthoDB" id="164552at2759"/>
<proteinExistence type="predicted"/>
<dbReference type="Pfam" id="PF20600">
    <property type="entry name" value="ExoX-like_C"/>
    <property type="match status" value="1"/>
</dbReference>
<gene>
    <name evidence="2" type="ORF">Plil01_000736000</name>
</gene>
<comment type="caution">
    <text evidence="2">The sequence shown here is derived from an EMBL/GenBank/DDBJ whole genome shotgun (WGS) entry which is preliminary data.</text>
</comment>
<dbReference type="AlphaFoldDB" id="A0A9W6WWE4"/>
<evidence type="ECO:0000313" key="2">
    <source>
        <dbReference type="EMBL" id="GMF19304.1"/>
    </source>
</evidence>
<sequence length="591" mass="65073">MSETQLSDQYLYQSSLKSDPEIKVSTTKRVPHVIDLNQGSYQNGVITIDATAQLNGSEGFASLRDAYIMLPNKVSMKYSGTAQTLPANRFFNVLQYFSSSTTGDGYSNTTAFSSSFATTTPSAGASIPNDGLVKRLLANPPNAGTDFSQSWPSLGAASASTTIANQTSRGAFVAGASTANSIMGTWNYMLKIKLVDLHPIFRELDLMANPQIRLRFRVNQGSSFIAVDASKGMTLTSTTLSSGNTCPVMIAASSAGNPMAGVLAASAGFSIAWGAVVNSLEPTVDGTYMPFTTSRFYVPFVHLENPQAIISKPVKKVRYNDCYAQWFYQRAGIGKQSTQHNTYFDLQLSASVKNAKYVVLLPFGEQTGSFASAAVQQFQNPFDSAPWTLHPGSSIRNFNVRIGSSQTFDISHDYDFHHFTNEVAKIGAINGDLTPDLVNCLLDYQTWSLTNRVLIADVSRLTEKDVPQSIQIREPMPVVRAYTDTMSSTLTFGKHKSKTIEKVYSSDPSYCRWLSHQNRFTDLENDPIAQSLHIKFGNDDGSFIMTWGKYNNRTIKQIQTNDPNYLDWLSKNDFVKTKCPKLKAEIDVLLN</sequence>
<accession>A0A9W6WWE4</accession>
<evidence type="ECO:0000313" key="3">
    <source>
        <dbReference type="Proteomes" id="UP001165083"/>
    </source>
</evidence>
<dbReference type="Proteomes" id="UP001165083">
    <property type="component" value="Unassembled WGS sequence"/>
</dbReference>
<protein>
    <submittedName>
        <fullName evidence="2">Unnamed protein product</fullName>
    </submittedName>
</protein>
<feature type="domain" description="Exodeoxyribonuclease X-like C-terminal" evidence="1">
    <location>
        <begin position="546"/>
        <end position="572"/>
    </location>
</feature>
<name>A0A9W6WWE4_9STRA</name>
<evidence type="ECO:0000259" key="1">
    <source>
        <dbReference type="Pfam" id="PF20600"/>
    </source>
</evidence>
<organism evidence="2 3">
    <name type="scientific">Phytophthora lilii</name>
    <dbReference type="NCBI Taxonomy" id="2077276"/>
    <lineage>
        <taxon>Eukaryota</taxon>
        <taxon>Sar</taxon>
        <taxon>Stramenopiles</taxon>
        <taxon>Oomycota</taxon>
        <taxon>Peronosporomycetes</taxon>
        <taxon>Peronosporales</taxon>
        <taxon>Peronosporaceae</taxon>
        <taxon>Phytophthora</taxon>
    </lineage>
</organism>
<dbReference type="InterPro" id="IPR046768">
    <property type="entry name" value="ExoX-like_C"/>
</dbReference>
<reference evidence="2" key="1">
    <citation type="submission" date="2023-04" db="EMBL/GenBank/DDBJ databases">
        <title>Phytophthora lilii NBRC 32176.</title>
        <authorList>
            <person name="Ichikawa N."/>
            <person name="Sato H."/>
            <person name="Tonouchi N."/>
        </authorList>
    </citation>
    <scope>NUCLEOTIDE SEQUENCE</scope>
    <source>
        <strain evidence="2">NBRC 32176</strain>
    </source>
</reference>